<evidence type="ECO:0000313" key="1">
    <source>
        <dbReference type="EMBL" id="CAG9323637.1"/>
    </source>
</evidence>
<dbReference type="AlphaFoldDB" id="A0AAU9JER4"/>
<accession>A0AAU9JER4</accession>
<dbReference type="EMBL" id="CAJZBQ010000034">
    <property type="protein sequence ID" value="CAG9323637.1"/>
    <property type="molecule type" value="Genomic_DNA"/>
</dbReference>
<gene>
    <name evidence="1" type="ORF">BSTOLATCC_MIC34286</name>
</gene>
<sequence length="403" mass="44522">MLFIKLKRIINNFSIIINMAGEIKFLSKLMILILFWNASADENTMMNCTAYTCKQKGQSFTSGTCVYYNSKAITPTYYVKPCSSSKEYCPIAVEANTSCTKIPDTPIEITGLYPGEKCTKDTECRTPSIESGKTGCVDNICTGQGETEGCESNPDCKPGLYCLSGTCQKQIAIGSYGCENDFQCANGAGCNITNEVEKNKCVAYRSIAAHQPVGECAADGTNALCASKYCQVTGQYQPTEGEYQNTYACLATVISNSYLPMKCSYDVDCRSVSDDFFTDGQVFGTCVCGHNKDAQSYCTLFPGDPIAEVAFGYFQKWLNGTDINYCNTEHRFNSYCMSNWWSKKNYEKYMFAAVFADSYPVVVDEDDCVAEVYDSVLYELSKELDSSAMNYVLLAPVLVLVMN</sequence>
<evidence type="ECO:0000313" key="2">
    <source>
        <dbReference type="Proteomes" id="UP001162131"/>
    </source>
</evidence>
<dbReference type="Proteomes" id="UP001162131">
    <property type="component" value="Unassembled WGS sequence"/>
</dbReference>
<reference evidence="1" key="1">
    <citation type="submission" date="2021-09" db="EMBL/GenBank/DDBJ databases">
        <authorList>
            <consortium name="AG Swart"/>
            <person name="Singh M."/>
            <person name="Singh A."/>
            <person name="Seah K."/>
            <person name="Emmerich C."/>
        </authorList>
    </citation>
    <scope>NUCLEOTIDE SEQUENCE</scope>
    <source>
        <strain evidence="1">ATCC30299</strain>
    </source>
</reference>
<comment type="caution">
    <text evidence="1">The sequence shown here is derived from an EMBL/GenBank/DDBJ whole genome shotgun (WGS) entry which is preliminary data.</text>
</comment>
<name>A0AAU9JER4_9CILI</name>
<proteinExistence type="predicted"/>
<keyword evidence="2" id="KW-1185">Reference proteome</keyword>
<organism evidence="1 2">
    <name type="scientific">Blepharisma stoltei</name>
    <dbReference type="NCBI Taxonomy" id="1481888"/>
    <lineage>
        <taxon>Eukaryota</taxon>
        <taxon>Sar</taxon>
        <taxon>Alveolata</taxon>
        <taxon>Ciliophora</taxon>
        <taxon>Postciliodesmatophora</taxon>
        <taxon>Heterotrichea</taxon>
        <taxon>Heterotrichida</taxon>
        <taxon>Blepharismidae</taxon>
        <taxon>Blepharisma</taxon>
    </lineage>
</organism>
<protein>
    <recommendedName>
        <fullName evidence="3">Dickkopf N-terminal cysteine-rich domain-containing protein</fullName>
    </recommendedName>
</protein>
<evidence type="ECO:0008006" key="3">
    <source>
        <dbReference type="Google" id="ProtNLM"/>
    </source>
</evidence>